<dbReference type="InterPro" id="IPR019288">
    <property type="entry name" value="3'-5'_exonuclease_PolB-like"/>
</dbReference>
<protein>
    <recommendedName>
        <fullName evidence="1">Predicted 3'-5' exonuclease PolB-like domain-containing protein</fullName>
    </recommendedName>
</protein>
<gene>
    <name evidence="2" type="ORF">METZ01_LOCUS348983</name>
</gene>
<evidence type="ECO:0000259" key="1">
    <source>
        <dbReference type="Pfam" id="PF10108"/>
    </source>
</evidence>
<dbReference type="SUPFAM" id="SSF53098">
    <property type="entry name" value="Ribonuclease H-like"/>
    <property type="match status" value="1"/>
</dbReference>
<dbReference type="InterPro" id="IPR012337">
    <property type="entry name" value="RNaseH-like_sf"/>
</dbReference>
<feature type="domain" description="Predicted 3'-5' exonuclease PolB-like" evidence="1">
    <location>
        <begin position="6"/>
        <end position="132"/>
    </location>
</feature>
<organism evidence="2">
    <name type="scientific">marine metagenome</name>
    <dbReference type="NCBI Taxonomy" id="408172"/>
    <lineage>
        <taxon>unclassified sequences</taxon>
        <taxon>metagenomes</taxon>
        <taxon>ecological metagenomes</taxon>
    </lineage>
</organism>
<dbReference type="Pfam" id="PF10108">
    <property type="entry name" value="DNA_pol_B_exo2"/>
    <property type="match status" value="1"/>
</dbReference>
<dbReference type="EMBL" id="UINC01121166">
    <property type="protein sequence ID" value="SVC96129.1"/>
    <property type="molecule type" value="Genomic_DNA"/>
</dbReference>
<sequence length="138" mass="15758">FAKRPNKPWEGVDYFDSKFSPVHVDLIEILGGHGKSTPSLHEMANVCGIPGKMGVEGKEVAPLWLEGRLPEIVAYNECDALSTYLIWLRTAHFGGFFSDQAYEEEQLRVRELLEREGALPGKEHLLEFLEEWERLQTD</sequence>
<name>A0A382REJ0_9ZZZZ</name>
<feature type="non-terminal residue" evidence="2">
    <location>
        <position position="1"/>
    </location>
</feature>
<accession>A0A382REJ0</accession>
<proteinExistence type="predicted"/>
<evidence type="ECO:0000313" key="2">
    <source>
        <dbReference type="EMBL" id="SVC96129.1"/>
    </source>
</evidence>
<reference evidence="2" key="1">
    <citation type="submission" date="2018-05" db="EMBL/GenBank/DDBJ databases">
        <authorList>
            <person name="Lanie J.A."/>
            <person name="Ng W.-L."/>
            <person name="Kazmierczak K.M."/>
            <person name="Andrzejewski T.M."/>
            <person name="Davidsen T.M."/>
            <person name="Wayne K.J."/>
            <person name="Tettelin H."/>
            <person name="Glass J.I."/>
            <person name="Rusch D."/>
            <person name="Podicherti R."/>
            <person name="Tsui H.-C.T."/>
            <person name="Winkler M.E."/>
        </authorList>
    </citation>
    <scope>NUCLEOTIDE SEQUENCE</scope>
</reference>
<dbReference type="AlphaFoldDB" id="A0A382REJ0"/>